<sequence>MTTPPRHRDPHPTSTVRSPQAPTGAVIAAMTRFGAIRPAHEPAWAGEVLSTDVPAQRVAVVPGSPSRTGSTLL</sequence>
<name>A0ABT0Y845_9ACTN</name>
<evidence type="ECO:0000313" key="3">
    <source>
        <dbReference type="Proteomes" id="UP001523216"/>
    </source>
</evidence>
<dbReference type="EMBL" id="JAMQOL010000047">
    <property type="protein sequence ID" value="MCM4082216.1"/>
    <property type="molecule type" value="Genomic_DNA"/>
</dbReference>
<feature type="compositionally biased region" description="Basic and acidic residues" evidence="1">
    <location>
        <begin position="1"/>
        <end position="11"/>
    </location>
</feature>
<gene>
    <name evidence="2" type="ORF">LXN57_32085</name>
</gene>
<feature type="region of interest" description="Disordered" evidence="1">
    <location>
        <begin position="1"/>
        <end position="23"/>
    </location>
</feature>
<reference evidence="2 3" key="1">
    <citation type="submission" date="2022-06" db="EMBL/GenBank/DDBJ databases">
        <title>Actinoplanes abujensis sp. nov., isolated from Nigerian arid soil.</title>
        <authorList>
            <person name="Ding P."/>
        </authorList>
    </citation>
    <scope>NUCLEOTIDE SEQUENCE [LARGE SCALE GENOMIC DNA]</scope>
    <source>
        <strain evidence="3">TRM88002</strain>
    </source>
</reference>
<organism evidence="2 3">
    <name type="scientific">Paractinoplanes hotanensis</name>
    <dbReference type="NCBI Taxonomy" id="2906497"/>
    <lineage>
        <taxon>Bacteria</taxon>
        <taxon>Bacillati</taxon>
        <taxon>Actinomycetota</taxon>
        <taxon>Actinomycetes</taxon>
        <taxon>Micromonosporales</taxon>
        <taxon>Micromonosporaceae</taxon>
        <taxon>Paractinoplanes</taxon>
    </lineage>
</organism>
<evidence type="ECO:0000313" key="2">
    <source>
        <dbReference type="EMBL" id="MCM4082216.1"/>
    </source>
</evidence>
<accession>A0ABT0Y845</accession>
<protein>
    <submittedName>
        <fullName evidence="2">Uncharacterized protein</fullName>
    </submittedName>
</protein>
<keyword evidence="3" id="KW-1185">Reference proteome</keyword>
<comment type="caution">
    <text evidence="2">The sequence shown here is derived from an EMBL/GenBank/DDBJ whole genome shotgun (WGS) entry which is preliminary data.</text>
</comment>
<proteinExistence type="predicted"/>
<evidence type="ECO:0000256" key="1">
    <source>
        <dbReference type="SAM" id="MobiDB-lite"/>
    </source>
</evidence>
<dbReference type="Proteomes" id="UP001523216">
    <property type="component" value="Unassembled WGS sequence"/>
</dbReference>
<dbReference type="RefSeq" id="WP_251801936.1">
    <property type="nucleotide sequence ID" value="NZ_JAMQOL010000047.1"/>
</dbReference>